<keyword evidence="1" id="KW-0812">Transmembrane</keyword>
<comment type="caution">
    <text evidence="2">The sequence shown here is derived from an EMBL/GenBank/DDBJ whole genome shotgun (WGS) entry which is preliminary data.</text>
</comment>
<evidence type="ECO:0008006" key="4">
    <source>
        <dbReference type="Google" id="ProtNLM"/>
    </source>
</evidence>
<sequence>MTAAEETTTRASTPGIPWRRLSWHFLEMVVAMFIGMAVLGMAARLALALLGQADLLDRVEVRVVVMMLSMGTGMTLWMYYRRHQWAGIVEMNAAMLLPFAVLLVPFWGGALPESAVMIAGHILMLPAMALVLLHRRAEYANTHRSHSRRR</sequence>
<keyword evidence="3" id="KW-1185">Reference proteome</keyword>
<keyword evidence="1" id="KW-1133">Transmembrane helix</keyword>
<accession>A0ABQ6ULF4</accession>
<gene>
    <name evidence="2" type="ORF">F6X54_05755</name>
</gene>
<dbReference type="Proteomes" id="UP000471364">
    <property type="component" value="Unassembled WGS sequence"/>
</dbReference>
<reference evidence="2 3" key="1">
    <citation type="submission" date="2019-09" db="EMBL/GenBank/DDBJ databases">
        <title>High taxonomic diversity of Micromonospora strains isolated from Medicago sativa nodules in different geographical locations.</title>
        <authorList>
            <person name="Martinez-Hidalgo P."/>
            <person name="Flores-Felix J.D."/>
            <person name="Velazquez E."/>
            <person name="Brau L."/>
            <person name="Trujillo M.E."/>
            <person name="Martinez-Molina E."/>
        </authorList>
    </citation>
    <scope>NUCLEOTIDE SEQUENCE [LARGE SCALE GENOMIC DNA]</scope>
    <source>
        <strain evidence="2 3">ALFB5</strain>
    </source>
</reference>
<proteinExistence type="predicted"/>
<organism evidence="2 3">
    <name type="scientific">Micromonospora aurantiaca</name>
    <name type="common">nom. illeg.</name>
    <dbReference type="NCBI Taxonomy" id="47850"/>
    <lineage>
        <taxon>Bacteria</taxon>
        <taxon>Bacillati</taxon>
        <taxon>Actinomycetota</taxon>
        <taxon>Actinomycetes</taxon>
        <taxon>Micromonosporales</taxon>
        <taxon>Micromonosporaceae</taxon>
        <taxon>Micromonospora</taxon>
    </lineage>
</organism>
<evidence type="ECO:0000313" key="2">
    <source>
        <dbReference type="EMBL" id="KAB1117944.1"/>
    </source>
</evidence>
<evidence type="ECO:0000256" key="1">
    <source>
        <dbReference type="SAM" id="Phobius"/>
    </source>
</evidence>
<keyword evidence="1" id="KW-0472">Membrane</keyword>
<evidence type="ECO:0000313" key="3">
    <source>
        <dbReference type="Proteomes" id="UP000471364"/>
    </source>
</evidence>
<dbReference type="RefSeq" id="WP_141722616.1">
    <property type="nucleotide sequence ID" value="NZ_CP084582.1"/>
</dbReference>
<feature type="transmembrane region" description="Helical" evidence="1">
    <location>
        <begin position="25"/>
        <end position="49"/>
    </location>
</feature>
<name>A0ABQ6ULF4_9ACTN</name>
<feature type="transmembrane region" description="Helical" evidence="1">
    <location>
        <begin position="114"/>
        <end position="133"/>
    </location>
</feature>
<feature type="transmembrane region" description="Helical" evidence="1">
    <location>
        <begin position="61"/>
        <end position="80"/>
    </location>
</feature>
<feature type="transmembrane region" description="Helical" evidence="1">
    <location>
        <begin position="87"/>
        <end position="108"/>
    </location>
</feature>
<protein>
    <recommendedName>
        <fullName evidence="4">Flagellar biosynthetic protein FliP</fullName>
    </recommendedName>
</protein>
<dbReference type="EMBL" id="WAAR01000016">
    <property type="protein sequence ID" value="KAB1117944.1"/>
    <property type="molecule type" value="Genomic_DNA"/>
</dbReference>